<dbReference type="GO" id="GO:0008270">
    <property type="term" value="F:zinc ion binding"/>
    <property type="evidence" value="ECO:0007669"/>
    <property type="project" value="UniProtKB-KW"/>
</dbReference>
<dbReference type="InParanoid" id="G0N367"/>
<keyword evidence="8" id="KW-0675">Receptor</keyword>
<evidence type="ECO:0000256" key="6">
    <source>
        <dbReference type="ARBA" id="ARBA00023125"/>
    </source>
</evidence>
<organism evidence="12">
    <name type="scientific">Caenorhabditis brenneri</name>
    <name type="common">Nematode worm</name>
    <dbReference type="NCBI Taxonomy" id="135651"/>
    <lineage>
        <taxon>Eukaryota</taxon>
        <taxon>Metazoa</taxon>
        <taxon>Ecdysozoa</taxon>
        <taxon>Nematoda</taxon>
        <taxon>Chromadorea</taxon>
        <taxon>Rhabditida</taxon>
        <taxon>Rhabditina</taxon>
        <taxon>Rhabditomorpha</taxon>
        <taxon>Rhabditoidea</taxon>
        <taxon>Rhabditidae</taxon>
        <taxon>Peloderinae</taxon>
        <taxon>Caenorhabditis</taxon>
    </lineage>
</organism>
<dbReference type="STRING" id="135651.G0N367"/>
<keyword evidence="12" id="KW-1185">Reference proteome</keyword>
<accession>G0N367</accession>
<dbReference type="GO" id="GO:0003700">
    <property type="term" value="F:DNA-binding transcription factor activity"/>
    <property type="evidence" value="ECO:0007669"/>
    <property type="project" value="InterPro"/>
</dbReference>
<keyword evidence="3" id="KW-0863">Zinc-finger</keyword>
<dbReference type="Gene3D" id="1.10.565.10">
    <property type="entry name" value="Retinoid X Receptor"/>
    <property type="match status" value="1"/>
</dbReference>
<proteinExistence type="inferred from homology"/>
<evidence type="ECO:0000256" key="1">
    <source>
        <dbReference type="ARBA" id="ARBA00005993"/>
    </source>
</evidence>
<dbReference type="InterPro" id="IPR051152">
    <property type="entry name" value="C.elegans_Orphan_NR"/>
</dbReference>
<dbReference type="eggNOG" id="KOG3575">
    <property type="taxonomic scope" value="Eukaryota"/>
</dbReference>
<evidence type="ECO:0000256" key="3">
    <source>
        <dbReference type="ARBA" id="ARBA00022771"/>
    </source>
</evidence>
<evidence type="ECO:0000256" key="8">
    <source>
        <dbReference type="ARBA" id="ARBA00023170"/>
    </source>
</evidence>
<feature type="domain" description="NR LBD" evidence="10">
    <location>
        <begin position="90"/>
        <end position="367"/>
    </location>
</feature>
<keyword evidence="4" id="KW-0862">Zinc</keyword>
<reference evidence="12" key="1">
    <citation type="submission" date="2011-07" db="EMBL/GenBank/DDBJ databases">
        <authorList>
            <consortium name="Caenorhabditis brenneri Sequencing and Analysis Consortium"/>
            <person name="Wilson R.K."/>
        </authorList>
    </citation>
    <scope>NUCLEOTIDE SEQUENCE [LARGE SCALE GENOMIC DNA]</scope>
    <source>
        <strain evidence="12">PB2801</strain>
    </source>
</reference>
<keyword evidence="7" id="KW-0804">Transcription</keyword>
<evidence type="ECO:0000313" key="12">
    <source>
        <dbReference type="Proteomes" id="UP000008068"/>
    </source>
</evidence>
<dbReference type="Pfam" id="PF00105">
    <property type="entry name" value="zf-C4"/>
    <property type="match status" value="1"/>
</dbReference>
<dbReference type="SMART" id="SM00430">
    <property type="entry name" value="HOLI"/>
    <property type="match status" value="1"/>
</dbReference>
<gene>
    <name evidence="11" type="ORF">CAEBREN_32262</name>
</gene>
<dbReference type="Gene3D" id="3.30.50.10">
    <property type="entry name" value="Erythroid Transcription Factor GATA-1, subunit A"/>
    <property type="match status" value="1"/>
</dbReference>
<keyword evidence="9" id="KW-0539">Nucleus</keyword>
<evidence type="ECO:0000259" key="10">
    <source>
        <dbReference type="PROSITE" id="PS51843"/>
    </source>
</evidence>
<comment type="similarity">
    <text evidence="1">Belongs to the nuclear hormone receptor family.</text>
</comment>
<evidence type="ECO:0000256" key="4">
    <source>
        <dbReference type="ARBA" id="ARBA00022833"/>
    </source>
</evidence>
<protein>
    <recommendedName>
        <fullName evidence="10">NR LBD domain-containing protein</fullName>
    </recommendedName>
</protein>
<dbReference type="HOGENOM" id="CLU_007368_7_0_1"/>
<dbReference type="Proteomes" id="UP000008068">
    <property type="component" value="Unassembled WGS sequence"/>
</dbReference>
<sequence length="367" mass="43468">MPLSYTLPVRSEFRKEDYVCRRPPGTSKNCDLSKTYSCKSCRLKKCEKLGMSKDTVPQKIRKWKSKIKKEERVTYPIIHPVTGKKTEWINIDPVISRSRKILEEFHTPSTSQLQSLNALQRMTASLKKLRSTQNFNPKFEEFLNFDDYFTHWEELMTRTAEWLMHSNQFLELPVQERISFFKIVWAVWRRFERHSYSAVVFGQRCIDEKLLLMSDEVATRIQCLPVDLTDLNENCKKGTGFEKFRNCVRKNLILYFDMVSRSCLEWEFTDMEINYALCQIVWNYASRKLLGQTLQAGDAFLAEISENLHDYYRNEMKLKNYATRLKVLMEMVNGVLKIQTEHEKVMDIVLLFDSFGCIFSEPKFFCV</sequence>
<dbReference type="InterPro" id="IPR001628">
    <property type="entry name" value="Znf_hrmn_rcpt"/>
</dbReference>
<dbReference type="PANTHER" id="PTHR45680:SF31">
    <property type="entry name" value="NR LBD DOMAIN-CONTAINING PROTEIN-RELATED"/>
    <property type="match status" value="1"/>
</dbReference>
<dbReference type="InterPro" id="IPR035500">
    <property type="entry name" value="NHR-like_dom_sf"/>
</dbReference>
<dbReference type="InterPro" id="IPR000536">
    <property type="entry name" value="Nucl_hrmn_rcpt_lig-bd"/>
</dbReference>
<keyword evidence="5" id="KW-0805">Transcription regulation</keyword>
<evidence type="ECO:0000256" key="7">
    <source>
        <dbReference type="ARBA" id="ARBA00023163"/>
    </source>
</evidence>
<dbReference type="InterPro" id="IPR013088">
    <property type="entry name" value="Znf_NHR/GATA"/>
</dbReference>
<dbReference type="Pfam" id="PF00104">
    <property type="entry name" value="Hormone_recep"/>
    <property type="match status" value="1"/>
</dbReference>
<keyword evidence="6" id="KW-0238">DNA-binding</keyword>
<dbReference type="GO" id="GO:0043565">
    <property type="term" value="F:sequence-specific DNA binding"/>
    <property type="evidence" value="ECO:0007669"/>
    <property type="project" value="InterPro"/>
</dbReference>
<dbReference type="EMBL" id="GL379833">
    <property type="protein sequence ID" value="EGT51405.1"/>
    <property type="molecule type" value="Genomic_DNA"/>
</dbReference>
<dbReference type="SUPFAM" id="SSF48508">
    <property type="entry name" value="Nuclear receptor ligand-binding domain"/>
    <property type="match status" value="1"/>
</dbReference>
<dbReference type="SUPFAM" id="SSF57716">
    <property type="entry name" value="Glucocorticoid receptor-like (DNA-binding domain)"/>
    <property type="match status" value="1"/>
</dbReference>
<evidence type="ECO:0000256" key="2">
    <source>
        <dbReference type="ARBA" id="ARBA00022723"/>
    </source>
</evidence>
<evidence type="ECO:0000256" key="5">
    <source>
        <dbReference type="ARBA" id="ARBA00023015"/>
    </source>
</evidence>
<dbReference type="OrthoDB" id="5886267at2759"/>
<evidence type="ECO:0000313" key="11">
    <source>
        <dbReference type="EMBL" id="EGT51405.1"/>
    </source>
</evidence>
<dbReference type="PANTHER" id="PTHR45680">
    <property type="entry name" value="NUCLEAR HORMONE RECEPTOR FAMILY"/>
    <property type="match status" value="1"/>
</dbReference>
<evidence type="ECO:0000256" key="9">
    <source>
        <dbReference type="ARBA" id="ARBA00023242"/>
    </source>
</evidence>
<name>G0N367_CAEBE</name>
<dbReference type="AlphaFoldDB" id="G0N367"/>
<dbReference type="PROSITE" id="PS51843">
    <property type="entry name" value="NR_LBD"/>
    <property type="match status" value="1"/>
</dbReference>
<keyword evidence="2" id="KW-0479">Metal-binding</keyword>